<evidence type="ECO:0000256" key="1">
    <source>
        <dbReference type="ARBA" id="ARBA00022741"/>
    </source>
</evidence>
<dbReference type="Proteomes" id="UP000885936">
    <property type="component" value="Unassembled WGS sequence"/>
</dbReference>
<dbReference type="EMBL" id="DRIE01000132">
    <property type="protein sequence ID" value="HEC57821.1"/>
    <property type="molecule type" value="Genomic_DNA"/>
</dbReference>
<proteinExistence type="predicted"/>
<evidence type="ECO:0000313" key="5">
    <source>
        <dbReference type="Proteomes" id="UP000185779"/>
    </source>
</evidence>
<keyword evidence="2" id="KW-0067">ATP-binding</keyword>
<keyword evidence="5" id="KW-1185">Reference proteome</keyword>
<dbReference type="PANTHER" id="PTHR43637">
    <property type="entry name" value="UPF0273 PROTEIN TM_0370"/>
    <property type="match status" value="1"/>
</dbReference>
<reference evidence="4 5" key="1">
    <citation type="submission" date="2016-05" db="EMBL/GenBank/DDBJ databases">
        <title>Microbial consortia oxidize butane by reversing methanogenesis.</title>
        <authorList>
            <person name="Laso-Perez R."/>
            <person name="Richter M."/>
            <person name="Wegener G."/>
            <person name="Musat F."/>
        </authorList>
    </citation>
    <scope>NUCLEOTIDE SEQUENCE [LARGE SCALE GENOMIC DNA]</scope>
    <source>
        <strain evidence="4">BOX1</strain>
    </source>
</reference>
<comment type="caution">
    <text evidence="4">The sequence shown here is derived from an EMBL/GenBank/DDBJ whole genome shotgun (WGS) entry which is preliminary data.</text>
</comment>
<evidence type="ECO:0000313" key="3">
    <source>
        <dbReference type="EMBL" id="HEC57821.1"/>
    </source>
</evidence>
<sequence length="229" mass="26386">MLKPTGIYLLDAIMRGGFPAGSLVYFIADPDSMAEVFLYQFTSSRRTYYITTARKPEYLRMNISSIGCVKDLGEVIFIDVYSRYYLNGAGGGRNDEEIIEWIEETLEKIRDEERGQEFNIIVDTFSFFLELNVDSFRIIKLVNLIYEIVKECGGLAFLFVLSETHDRKIENEIMNIADVIFKVDIERVGHRMNNRFSITKVRGMSPIPEFIKFRVGPQGIEIDTSRDIA</sequence>
<dbReference type="STRING" id="1839936.SBU_000306"/>
<dbReference type="Proteomes" id="UP000185779">
    <property type="component" value="Unassembled WGS sequence"/>
</dbReference>
<keyword evidence="1" id="KW-0547">Nucleotide-binding</keyword>
<accession>A0A1F2P748</accession>
<organism evidence="4 5">
    <name type="scientific">Candidatus Syntropharchaeum butanivorans</name>
    <dbReference type="NCBI Taxonomy" id="1839936"/>
    <lineage>
        <taxon>Archaea</taxon>
        <taxon>Methanobacteriati</taxon>
        <taxon>Methanobacteriota</taxon>
        <taxon>Stenosarchaea group</taxon>
        <taxon>Methanomicrobia</taxon>
        <taxon>Methanosarcinales</taxon>
        <taxon>ANME-2 cluster</taxon>
        <taxon>Candidatus Syntropharchaeum</taxon>
    </lineage>
</organism>
<dbReference type="InterPro" id="IPR027417">
    <property type="entry name" value="P-loop_NTPase"/>
</dbReference>
<dbReference type="Pfam" id="PF23442">
    <property type="entry name" value="DUF7125"/>
    <property type="match status" value="1"/>
</dbReference>
<dbReference type="InterPro" id="IPR055549">
    <property type="entry name" value="DUF7125"/>
</dbReference>
<protein>
    <submittedName>
        <fullName evidence="4">Recombinase RecA</fullName>
    </submittedName>
</protein>
<reference evidence="3" key="2">
    <citation type="journal article" date="2020" name="mSystems">
        <title>Genome- and Community-Level Interaction Insights into Carbon Utilization and Element Cycling Functions of Hydrothermarchaeota in Hydrothermal Sediment.</title>
        <authorList>
            <person name="Zhou Z."/>
            <person name="Liu Y."/>
            <person name="Xu W."/>
            <person name="Pan J."/>
            <person name="Luo Z.H."/>
            <person name="Li M."/>
        </authorList>
    </citation>
    <scope>NUCLEOTIDE SEQUENCE [LARGE SCALE GENOMIC DNA]</scope>
    <source>
        <strain evidence="3">HyVt-386</strain>
    </source>
</reference>
<dbReference type="EMBL" id="LYOR01000001">
    <property type="protein sequence ID" value="OFV67013.1"/>
    <property type="molecule type" value="Genomic_DNA"/>
</dbReference>
<dbReference type="PANTHER" id="PTHR43637:SF3">
    <property type="entry name" value="FLAGELLA-RELATED PROTEIN H-RELATED"/>
    <property type="match status" value="1"/>
</dbReference>
<dbReference type="SUPFAM" id="SSF52540">
    <property type="entry name" value="P-loop containing nucleoside triphosphate hydrolases"/>
    <property type="match status" value="1"/>
</dbReference>
<dbReference type="Gene3D" id="3.40.50.300">
    <property type="entry name" value="P-loop containing nucleotide triphosphate hydrolases"/>
    <property type="match status" value="1"/>
</dbReference>
<dbReference type="GO" id="GO:0005524">
    <property type="term" value="F:ATP binding"/>
    <property type="evidence" value="ECO:0007669"/>
    <property type="project" value="UniProtKB-KW"/>
</dbReference>
<evidence type="ECO:0000313" key="4">
    <source>
        <dbReference type="EMBL" id="OFV67013.1"/>
    </source>
</evidence>
<gene>
    <name evidence="3" type="ORF">ENI32_08145</name>
    <name evidence="4" type="ORF">SBU_000306</name>
</gene>
<name>A0A1F2P748_9EURY</name>
<evidence type="ECO:0000256" key="2">
    <source>
        <dbReference type="ARBA" id="ARBA00022840"/>
    </source>
</evidence>
<dbReference type="AlphaFoldDB" id="A0A1F2P748"/>